<name>A0A8J2LFP1_9HEXA</name>
<proteinExistence type="predicted"/>
<dbReference type="InterPro" id="IPR000299">
    <property type="entry name" value="FERM_domain"/>
</dbReference>
<keyword evidence="3" id="KW-1185">Reference proteome</keyword>
<dbReference type="EMBL" id="CAJVCH010521379">
    <property type="protein sequence ID" value="CAG7821794.1"/>
    <property type="molecule type" value="Genomic_DNA"/>
</dbReference>
<protein>
    <recommendedName>
        <fullName evidence="1">FERM domain-containing protein</fullName>
    </recommendedName>
</protein>
<accession>A0A8J2LFP1</accession>
<sequence>YQFFLQIKKDILQGRLTISNDLAATLGAHAIQSELGDYDPKRHISGYVSEFRFISNQTVELEEQISELHKTMM</sequence>
<evidence type="ECO:0000313" key="2">
    <source>
        <dbReference type="EMBL" id="CAG7821794.1"/>
    </source>
</evidence>
<feature type="domain" description="FERM" evidence="1">
    <location>
        <begin position="1"/>
        <end position="73"/>
    </location>
</feature>
<dbReference type="InterPro" id="IPR019748">
    <property type="entry name" value="FERM_central"/>
</dbReference>
<evidence type="ECO:0000259" key="1">
    <source>
        <dbReference type="PROSITE" id="PS50057"/>
    </source>
</evidence>
<dbReference type="Proteomes" id="UP000708208">
    <property type="component" value="Unassembled WGS sequence"/>
</dbReference>
<dbReference type="GO" id="GO:0005856">
    <property type="term" value="C:cytoskeleton"/>
    <property type="evidence" value="ECO:0007669"/>
    <property type="project" value="TreeGrafter"/>
</dbReference>
<dbReference type="OrthoDB" id="6235974at2759"/>
<feature type="non-terminal residue" evidence="2">
    <location>
        <position position="1"/>
    </location>
</feature>
<dbReference type="PROSITE" id="PS50057">
    <property type="entry name" value="FERM_3"/>
    <property type="match status" value="1"/>
</dbReference>
<dbReference type="PANTHER" id="PTHR23280">
    <property type="entry name" value="4.1 G PROTEIN"/>
    <property type="match status" value="1"/>
</dbReference>
<dbReference type="CDD" id="cd14473">
    <property type="entry name" value="FERM_B-lobe"/>
    <property type="match status" value="1"/>
</dbReference>
<comment type="caution">
    <text evidence="2">The sequence shown here is derived from an EMBL/GenBank/DDBJ whole genome shotgun (WGS) entry which is preliminary data.</text>
</comment>
<dbReference type="PANTHER" id="PTHR23280:SF4">
    <property type="entry name" value="BAND 4.1-LIKE PROTEIN 4A"/>
    <property type="match status" value="1"/>
</dbReference>
<reference evidence="2" key="1">
    <citation type="submission" date="2021-06" db="EMBL/GenBank/DDBJ databases">
        <authorList>
            <person name="Hodson N. C."/>
            <person name="Mongue J. A."/>
            <person name="Jaron S. K."/>
        </authorList>
    </citation>
    <scope>NUCLEOTIDE SEQUENCE</scope>
</reference>
<evidence type="ECO:0000313" key="3">
    <source>
        <dbReference type="Proteomes" id="UP000708208"/>
    </source>
</evidence>
<dbReference type="Pfam" id="PF00373">
    <property type="entry name" value="FERM_M"/>
    <property type="match status" value="1"/>
</dbReference>
<dbReference type="GO" id="GO:0031032">
    <property type="term" value="P:actomyosin structure organization"/>
    <property type="evidence" value="ECO:0007669"/>
    <property type="project" value="TreeGrafter"/>
</dbReference>
<gene>
    <name evidence="2" type="ORF">AFUS01_LOCUS32106</name>
</gene>
<dbReference type="AlphaFoldDB" id="A0A8J2LFP1"/>
<organism evidence="2 3">
    <name type="scientific">Allacma fusca</name>
    <dbReference type="NCBI Taxonomy" id="39272"/>
    <lineage>
        <taxon>Eukaryota</taxon>
        <taxon>Metazoa</taxon>
        <taxon>Ecdysozoa</taxon>
        <taxon>Arthropoda</taxon>
        <taxon>Hexapoda</taxon>
        <taxon>Collembola</taxon>
        <taxon>Symphypleona</taxon>
        <taxon>Sminthuridae</taxon>
        <taxon>Allacma</taxon>
    </lineage>
</organism>